<dbReference type="PANTHER" id="PTHR31616">
    <property type="entry name" value="TREHALASE"/>
    <property type="match status" value="1"/>
</dbReference>
<protein>
    <submittedName>
        <fullName evidence="4">Glucan 1,4-alpha-glucosidase</fullName>
    </submittedName>
</protein>
<dbReference type="InterPro" id="IPR011013">
    <property type="entry name" value="Gal_mutarotase_sf_dom"/>
</dbReference>
<accession>A0A5J4KVW9</accession>
<dbReference type="Proteomes" id="UP000326912">
    <property type="component" value="Unassembled WGS sequence"/>
</dbReference>
<dbReference type="InterPro" id="IPR008928">
    <property type="entry name" value="6-hairpin_glycosidase_sf"/>
</dbReference>
<feature type="domain" description="Glucodextranase-like C-terminal" evidence="3">
    <location>
        <begin position="887"/>
        <end position="1101"/>
    </location>
</feature>
<name>A0A5J4KVW9_9CHLR</name>
<dbReference type="InterPro" id="IPR014718">
    <property type="entry name" value="GH-type_carb-bd"/>
</dbReference>
<evidence type="ECO:0000313" key="5">
    <source>
        <dbReference type="Proteomes" id="UP000326912"/>
    </source>
</evidence>
<evidence type="ECO:0000259" key="2">
    <source>
        <dbReference type="Pfam" id="PF09137"/>
    </source>
</evidence>
<dbReference type="Pfam" id="PF09137">
    <property type="entry name" value="Glucodextran_N"/>
    <property type="match status" value="1"/>
</dbReference>
<feature type="domain" description="GH15-like" evidence="1">
    <location>
        <begin position="362"/>
        <end position="760"/>
    </location>
</feature>
<dbReference type="Gene3D" id="1.50.10.10">
    <property type="match status" value="1"/>
</dbReference>
<evidence type="ECO:0000259" key="1">
    <source>
        <dbReference type="Pfam" id="PF00723"/>
    </source>
</evidence>
<dbReference type="GO" id="GO:0005975">
    <property type="term" value="P:carbohydrate metabolic process"/>
    <property type="evidence" value="ECO:0007669"/>
    <property type="project" value="InterPro"/>
</dbReference>
<dbReference type="EMBL" id="BKZW01000005">
    <property type="protein sequence ID" value="GER92115.1"/>
    <property type="molecule type" value="Genomic_DNA"/>
</dbReference>
<gene>
    <name evidence="4" type="ORF">KDW_62770</name>
</gene>
<sequence length="1114" mass="118727">MRNYGRDTLDALPRPRPISWRLFVAFCMLLLLFAQGLRSSSPVNAASSAAAPGGPGDLSYFDQARKDCVGTARNTTSKVWFTLADGVLSDVYYPTIDNTNVKSLQFIVTDGSTFTDLQTRDTTYTVQELNGPNLACRVTTTAKSGKYRVVTDYITDPARNAVVMRMHFEPLSGKLSSYKLYLRYDPTINGNGGGGAGNGGADNATVDTTTGHALPVAFDTQTKTNAVNRDYGVPVYSALAASTPFTQVSNGFVGTDSDGLKQLDASHTLTSLYTAADNGNVVQTAQADISHGGDFTLGLGFGQSQADAVKTVHDTVRQNFNATLARYTAGWLQYDVKLTLKRIAAMAKTSSSVDFARLINEYYLSVNVVKASEDKTFPGALVAGLASPWGQATSAGDPNNTYFGSYREVFARDLYETWTALYTDGDQETARNAVNFLFYHQQQADGSFPRNSLLNGKVAPDSFNTQLDENSYPILMADQMGMTGSDLYTNHIKPAANFIIGHGPSFGVERWEEQGGYSPSTISAEIAGLVAAAHIAQKNHDLVSEKLWLGVADDWQRSIKTWTVTTNGPLSSQPYFIRLSKTGDPNAAISYNVGNGGATLDQRSIIDAGFLDLVRLGELSASDKDIVNSLSVVDKTIKVQTASGPGWDRYNGDGYGDGAQDGHPWAPSGKGTGHPWPVLGAERGEYQLATGDRLTAISLLDTLQKSTSGVGLMPEQIWDQPDLAASPYGTDPTVASIGFQNGKPDGSASPLTWGVASYVRLFNDTLSNQILEQPHNTYDRYVAHPVAQTQLTVTSPTNLSAVSASPVTVTGKTAAGNTVYVSGTNTDQQNQTSVVRAAVAADGSFSASLPVTGGTTVINTVATSPTGATAHDQRTVVYDFTPGTLVYNSTDPSNDDNGPGNYAYPTAGDFHPGAYDMQNFRVYDDGTNIIFKLQTRDLSPTFGSPLGAQLVDVYVHNPTASATSTAAAYPQRNYTIAPGAAWNQLIEVQGFGQRYVDAHGTSLGSVQVSANAISRYITFSVPKATLGTPTSGWGFTVTLTGQDGYSPDMARAFTATPGGYSFGVCATASSDPHCTVDPNTVPKVMDTLTPAGVNQSDELDYTKHPVVLQDVVIP</sequence>
<dbReference type="Pfam" id="PF09985">
    <property type="entry name" value="Glucodextran_C"/>
    <property type="match status" value="1"/>
</dbReference>
<dbReference type="InterPro" id="IPR019248">
    <property type="entry name" value="Glucodextran_C"/>
</dbReference>
<dbReference type="CDD" id="cd07430">
    <property type="entry name" value="GH15_N"/>
    <property type="match status" value="1"/>
</dbReference>
<keyword evidence="5" id="KW-1185">Reference proteome</keyword>
<dbReference type="RefSeq" id="WP_233098040.1">
    <property type="nucleotide sequence ID" value="NZ_BKZW01000005.1"/>
</dbReference>
<dbReference type="GO" id="GO:0004553">
    <property type="term" value="F:hydrolase activity, hydrolyzing O-glycosyl compounds"/>
    <property type="evidence" value="ECO:0007669"/>
    <property type="project" value="TreeGrafter"/>
</dbReference>
<dbReference type="Gene3D" id="2.60.40.1190">
    <property type="match status" value="1"/>
</dbReference>
<dbReference type="Gene3D" id="2.60.40.10">
    <property type="entry name" value="Immunoglobulins"/>
    <property type="match status" value="1"/>
</dbReference>
<dbReference type="GO" id="GO:0016757">
    <property type="term" value="F:glycosyltransferase activity"/>
    <property type="evidence" value="ECO:0007669"/>
    <property type="project" value="UniProtKB-ARBA"/>
</dbReference>
<evidence type="ECO:0000259" key="3">
    <source>
        <dbReference type="Pfam" id="PF09985"/>
    </source>
</evidence>
<feature type="domain" description="Glucodextranase N-terminal" evidence="2">
    <location>
        <begin position="51"/>
        <end position="335"/>
    </location>
</feature>
<dbReference type="Pfam" id="PF00723">
    <property type="entry name" value="Glyco_hydro_15"/>
    <property type="match status" value="1"/>
</dbReference>
<dbReference type="AlphaFoldDB" id="A0A5J4KVW9"/>
<dbReference type="Gene3D" id="2.70.98.10">
    <property type="match status" value="1"/>
</dbReference>
<dbReference type="InterPro" id="IPR013783">
    <property type="entry name" value="Ig-like_fold"/>
</dbReference>
<dbReference type="InterPro" id="IPR015220">
    <property type="entry name" value="Glucodextranase_N"/>
</dbReference>
<dbReference type="SUPFAM" id="SSF49344">
    <property type="entry name" value="CBD9-like"/>
    <property type="match status" value="1"/>
</dbReference>
<dbReference type="InterPro" id="IPR012341">
    <property type="entry name" value="6hp_glycosidase-like_sf"/>
</dbReference>
<reference evidence="4 5" key="1">
    <citation type="submission" date="2019-10" db="EMBL/GenBank/DDBJ databases">
        <title>Dictyobacter vulcani sp. nov., within the class Ktedonobacteria, isolated from soil of volcanic Mt. Zao.</title>
        <authorList>
            <person name="Zheng Y."/>
            <person name="Wang C.M."/>
            <person name="Sakai Y."/>
            <person name="Abe K."/>
            <person name="Yokota A."/>
            <person name="Yabe S."/>
        </authorList>
    </citation>
    <scope>NUCLEOTIDE SEQUENCE [LARGE SCALE GENOMIC DNA]</scope>
    <source>
        <strain evidence="4 5">W12</strain>
    </source>
</reference>
<dbReference type="GO" id="GO:0030246">
    <property type="term" value="F:carbohydrate binding"/>
    <property type="evidence" value="ECO:0007669"/>
    <property type="project" value="InterPro"/>
</dbReference>
<dbReference type="SUPFAM" id="SSF48208">
    <property type="entry name" value="Six-hairpin glycosidases"/>
    <property type="match status" value="1"/>
</dbReference>
<evidence type="ECO:0000313" key="4">
    <source>
        <dbReference type="EMBL" id="GER92115.1"/>
    </source>
</evidence>
<organism evidence="4 5">
    <name type="scientific">Dictyobacter vulcani</name>
    <dbReference type="NCBI Taxonomy" id="2607529"/>
    <lineage>
        <taxon>Bacteria</taxon>
        <taxon>Bacillati</taxon>
        <taxon>Chloroflexota</taxon>
        <taxon>Ktedonobacteria</taxon>
        <taxon>Ktedonobacterales</taxon>
        <taxon>Dictyobacteraceae</taxon>
        <taxon>Dictyobacter</taxon>
    </lineage>
</organism>
<dbReference type="CDD" id="cd09626">
    <property type="entry name" value="DOMON_glucodextranase_like"/>
    <property type="match status" value="1"/>
</dbReference>
<dbReference type="InterPro" id="IPR011613">
    <property type="entry name" value="GH15-like"/>
</dbReference>
<dbReference type="SUPFAM" id="SSF74650">
    <property type="entry name" value="Galactose mutarotase-like"/>
    <property type="match status" value="1"/>
</dbReference>
<dbReference type="PANTHER" id="PTHR31616:SF0">
    <property type="entry name" value="GLUCAN 1,4-ALPHA-GLUCOSIDASE"/>
    <property type="match status" value="1"/>
</dbReference>
<comment type="caution">
    <text evidence="4">The sequence shown here is derived from an EMBL/GenBank/DDBJ whole genome shotgun (WGS) entry which is preliminary data.</text>
</comment>
<proteinExistence type="predicted"/>